<evidence type="ECO:0000313" key="4">
    <source>
        <dbReference type="EMBL" id="WAS94726.1"/>
    </source>
</evidence>
<evidence type="ECO:0000259" key="3">
    <source>
        <dbReference type="Pfam" id="PF13340"/>
    </source>
</evidence>
<name>A0ABY7H618_9BACT</name>
<feature type="compositionally biased region" description="Low complexity" evidence="1">
    <location>
        <begin position="99"/>
        <end position="118"/>
    </location>
</feature>
<dbReference type="PANTHER" id="PTHR30007:SF1">
    <property type="entry name" value="BLR1914 PROTEIN"/>
    <property type="match status" value="1"/>
</dbReference>
<organism evidence="4 5">
    <name type="scientific">Nannocystis punicea</name>
    <dbReference type="NCBI Taxonomy" id="2995304"/>
    <lineage>
        <taxon>Bacteria</taxon>
        <taxon>Pseudomonadati</taxon>
        <taxon>Myxococcota</taxon>
        <taxon>Polyangia</taxon>
        <taxon>Nannocystales</taxon>
        <taxon>Nannocystaceae</taxon>
        <taxon>Nannocystis</taxon>
    </lineage>
</organism>
<sequence>MTPRVPRHQLTDDQWNLIADLFPTRNCKTGRRARDRRTILNAIFWVLRTGAPWRDLPIEFGPWSTAWDFFNKWNQDGTFDEVLRRLRSCVFRMATHPPSSGASTARRSARLAAAAAGGKSTNPEEPKDHALGRSRGGWGTKIHILCDAHGHPLHFHLSAGQIHDQTMVDTLLCGADETLHDEHGTPMAWPVALAGDKGYRANWVDQYLLELGIKPIIPSKENEDRSLRPVAFDKAAYRGRSIIECLIGWLKESRRIATRFGKKAINFGAMVKLAFIHRYLRLRASCAISDMA</sequence>
<dbReference type="EMBL" id="CP114040">
    <property type="protein sequence ID" value="WAS94726.1"/>
    <property type="molecule type" value="Genomic_DNA"/>
</dbReference>
<keyword evidence="5" id="KW-1185">Reference proteome</keyword>
<accession>A0ABY7H618</accession>
<protein>
    <submittedName>
        <fullName evidence="4">IS5 family transposase</fullName>
    </submittedName>
</protein>
<evidence type="ECO:0000313" key="5">
    <source>
        <dbReference type="Proteomes" id="UP001164459"/>
    </source>
</evidence>
<feature type="compositionally biased region" description="Basic and acidic residues" evidence="1">
    <location>
        <begin position="122"/>
        <end position="131"/>
    </location>
</feature>
<dbReference type="RefSeq" id="WP_269037061.1">
    <property type="nucleotide sequence ID" value="NZ_CP114040.1"/>
</dbReference>
<dbReference type="PANTHER" id="PTHR30007">
    <property type="entry name" value="PHP DOMAIN PROTEIN"/>
    <property type="match status" value="1"/>
</dbReference>
<proteinExistence type="predicted"/>
<dbReference type="NCBIfam" id="NF033580">
    <property type="entry name" value="transpos_IS5_3"/>
    <property type="match status" value="1"/>
</dbReference>
<evidence type="ECO:0000256" key="1">
    <source>
        <dbReference type="SAM" id="MobiDB-lite"/>
    </source>
</evidence>
<reference evidence="4" key="1">
    <citation type="submission" date="2022-11" db="EMBL/GenBank/DDBJ databases">
        <title>Minimal conservation of predation-associated metabolite biosynthetic gene clusters underscores biosynthetic potential of Myxococcota including descriptions for ten novel species: Archangium lansinium sp. nov., Myxococcus landrumus sp. nov., Nannocystis bai.</title>
        <authorList>
            <person name="Ahearne A."/>
            <person name="Stevens C."/>
            <person name="Dowd S."/>
        </authorList>
    </citation>
    <scope>NUCLEOTIDE SEQUENCE</scope>
    <source>
        <strain evidence="4">Fl3</strain>
    </source>
</reference>
<evidence type="ECO:0000259" key="2">
    <source>
        <dbReference type="Pfam" id="PF01609"/>
    </source>
</evidence>
<feature type="domain" description="Transposase IS4-like" evidence="2">
    <location>
        <begin position="139"/>
        <end position="275"/>
    </location>
</feature>
<dbReference type="InterPro" id="IPR025161">
    <property type="entry name" value="IS402-like_dom"/>
</dbReference>
<dbReference type="Pfam" id="PF01609">
    <property type="entry name" value="DDE_Tnp_1"/>
    <property type="match status" value="1"/>
</dbReference>
<gene>
    <name evidence="4" type="ORF">O0S08_01080</name>
</gene>
<feature type="domain" description="Insertion element IS402-like" evidence="3">
    <location>
        <begin position="10"/>
        <end position="82"/>
    </location>
</feature>
<dbReference type="InterPro" id="IPR002559">
    <property type="entry name" value="Transposase_11"/>
</dbReference>
<dbReference type="Proteomes" id="UP001164459">
    <property type="component" value="Chromosome"/>
</dbReference>
<feature type="region of interest" description="Disordered" evidence="1">
    <location>
        <begin position="97"/>
        <end position="131"/>
    </location>
</feature>
<dbReference type="Pfam" id="PF13340">
    <property type="entry name" value="DUF4096"/>
    <property type="match status" value="1"/>
</dbReference>